<protein>
    <submittedName>
        <fullName evidence="11">Metal ABC transporter ATP-binding protein</fullName>
    </submittedName>
</protein>
<comment type="similarity">
    <text evidence="2">Belongs to the ABC transporter superfamily.</text>
</comment>
<dbReference type="KEGG" id="mgly:NCTC10194_00427"/>
<evidence type="ECO:0000256" key="3">
    <source>
        <dbReference type="ARBA" id="ARBA00022692"/>
    </source>
</evidence>
<dbReference type="PROSITE" id="PS50990">
    <property type="entry name" value="PEPTIDASE_C39"/>
    <property type="match status" value="1"/>
</dbReference>
<dbReference type="GO" id="GO:0005524">
    <property type="term" value="F:ATP binding"/>
    <property type="evidence" value="ECO:0007669"/>
    <property type="project" value="UniProtKB-KW"/>
</dbReference>
<evidence type="ECO:0000256" key="4">
    <source>
        <dbReference type="ARBA" id="ARBA00022801"/>
    </source>
</evidence>
<dbReference type="InterPro" id="IPR003439">
    <property type="entry name" value="ABC_transporter-like_ATP-bd"/>
</dbReference>
<dbReference type="InterPro" id="IPR005074">
    <property type="entry name" value="Peptidase_C39"/>
</dbReference>
<dbReference type="InterPro" id="IPR039421">
    <property type="entry name" value="Type_1_exporter"/>
</dbReference>
<dbReference type="InterPro" id="IPR036640">
    <property type="entry name" value="ABC1_TM_sf"/>
</dbReference>
<dbReference type="Gene3D" id="1.20.1560.10">
    <property type="entry name" value="ABC transporter type 1, transmembrane domain"/>
    <property type="match status" value="1"/>
</dbReference>
<evidence type="ECO:0000256" key="1">
    <source>
        <dbReference type="ARBA" id="ARBA00004651"/>
    </source>
</evidence>
<evidence type="ECO:0000256" key="6">
    <source>
        <dbReference type="ARBA" id="ARBA00022989"/>
    </source>
</evidence>
<evidence type="ECO:0000259" key="9">
    <source>
        <dbReference type="PROSITE" id="PS50929"/>
    </source>
</evidence>
<dbReference type="RefSeq" id="WP_027333366.1">
    <property type="nucleotide sequence ID" value="NZ_LR215024.1"/>
</dbReference>
<comment type="subcellular location">
    <subcellularLocation>
        <location evidence="1">Cell membrane</location>
        <topology evidence="1">Multi-pass membrane protein</topology>
    </subcellularLocation>
</comment>
<feature type="transmembrane region" description="Helical" evidence="8">
    <location>
        <begin position="165"/>
        <end position="181"/>
    </location>
</feature>
<organism evidence="11 12">
    <name type="scientific">Mycoplasmopsis glycophila</name>
    <dbReference type="NCBI Taxonomy" id="171285"/>
    <lineage>
        <taxon>Bacteria</taxon>
        <taxon>Bacillati</taxon>
        <taxon>Mycoplasmatota</taxon>
        <taxon>Mycoplasmoidales</taxon>
        <taxon>Metamycoplasmataceae</taxon>
        <taxon>Mycoplasmopsis</taxon>
    </lineage>
</organism>
<keyword evidence="5" id="KW-0788">Thiol protease</keyword>
<keyword evidence="12" id="KW-1185">Reference proteome</keyword>
<dbReference type="NCBIfam" id="NF045998">
    <property type="entry name" value="cleave_ABC_plasm"/>
    <property type="match status" value="1"/>
</dbReference>
<dbReference type="GO" id="GO:0008234">
    <property type="term" value="F:cysteine-type peptidase activity"/>
    <property type="evidence" value="ECO:0007669"/>
    <property type="project" value="UniProtKB-KW"/>
</dbReference>
<dbReference type="GO" id="GO:0016887">
    <property type="term" value="F:ATP hydrolysis activity"/>
    <property type="evidence" value="ECO:0007669"/>
    <property type="project" value="InterPro"/>
</dbReference>
<dbReference type="GO" id="GO:0006508">
    <property type="term" value="P:proteolysis"/>
    <property type="evidence" value="ECO:0007669"/>
    <property type="project" value="InterPro"/>
</dbReference>
<accession>A0A449AV97</accession>
<feature type="transmembrane region" description="Helical" evidence="8">
    <location>
        <begin position="302"/>
        <end position="320"/>
    </location>
</feature>
<gene>
    <name evidence="11" type="primary">hlyB</name>
    <name evidence="11" type="ORF">NCTC10194_00427</name>
</gene>
<feature type="domain" description="ABC transmembrane type-1" evidence="9">
    <location>
        <begin position="165"/>
        <end position="446"/>
    </location>
</feature>
<evidence type="ECO:0000313" key="12">
    <source>
        <dbReference type="Proteomes" id="UP000290815"/>
    </source>
</evidence>
<keyword evidence="5" id="KW-0645">Protease</keyword>
<proteinExistence type="inferred from homology"/>
<keyword evidence="4" id="KW-0378">Hydrolase</keyword>
<dbReference type="EMBL" id="LR215024">
    <property type="protein sequence ID" value="VEU70416.1"/>
    <property type="molecule type" value="Genomic_DNA"/>
</dbReference>
<dbReference type="Gene3D" id="3.40.50.300">
    <property type="entry name" value="P-loop containing nucleotide triphosphate hydrolases"/>
    <property type="match status" value="1"/>
</dbReference>
<dbReference type="GO" id="GO:0015421">
    <property type="term" value="F:ABC-type oligopeptide transporter activity"/>
    <property type="evidence" value="ECO:0007669"/>
    <property type="project" value="TreeGrafter"/>
</dbReference>
<feature type="transmembrane region" description="Helical" evidence="8">
    <location>
        <begin position="274"/>
        <end position="296"/>
    </location>
</feature>
<keyword evidence="7 8" id="KW-0472">Membrane</keyword>
<dbReference type="PANTHER" id="PTHR43394">
    <property type="entry name" value="ATP-DEPENDENT PERMEASE MDL1, MITOCHONDRIAL"/>
    <property type="match status" value="1"/>
</dbReference>
<dbReference type="AlphaFoldDB" id="A0A449AV97"/>
<evidence type="ECO:0000256" key="2">
    <source>
        <dbReference type="ARBA" id="ARBA00005417"/>
    </source>
</evidence>
<dbReference type="PROSITE" id="PS50929">
    <property type="entry name" value="ABC_TM1F"/>
    <property type="match status" value="1"/>
</dbReference>
<dbReference type="SUPFAM" id="SSF90123">
    <property type="entry name" value="ABC transporter transmembrane region"/>
    <property type="match status" value="1"/>
</dbReference>
<feature type="transmembrane region" description="Helical" evidence="8">
    <location>
        <begin position="201"/>
        <end position="222"/>
    </location>
</feature>
<sequence>MKKNQYDKLDCSLYVLNYFLEKEKLSPPSINELKKIAVFNQNGISLEELKRISNIYNLEIDVWNCDFEQLLKLDKECFPIAAIVKNVEQTHMVVIESISDGIVAFYDPAQGNLKKNYKDFLSIYLNVLISFEKLSKCTDKKISNQNEQESDSLLKRNFTITKQHFIILVCYLVADLLMFLIPYLNKFLISKVIPYQANNHLWFTLSVFLLVLILSILVKIVVGKYENKIIIKTNFRYWKIFINNLSTLNRKYLNVFSSLEMKNRFNAILQLSKLNVTFMPNLINAIISICLAVFILYKLNSILMLSLVVYCFSCLILGFYNKLFYDKKYKELILESQIQDNLFNCYYEVLKTEPNFYLLKQQLSKLQEQNNKLEEQILGFSFFSINFSSFNHFLEYLFPFLIIFIGTYEIWNSNLTFNDLIFFMTGASLLTRPIKSIPELFISLSERNKNLEMLNFFNWKQNSHSNNTQRNLNEKIKQIKIKELKFKYENSYKEILNIEKLIIDSHLIIKGANGSGKSTFCKLITGTLDYQLGQISINNKDLEIFQNKSYLEKVYLINSSYLNINLSILDFLNIENPDRFWEFLEINQLVEIWKDFLLPNNLFLPLNSLSQGQQQFLKILKTMMIEYDVVVFDEAFENFEHSKFEFLKNIVKNHLQKAITIEISHNQRYLFEDEEKVQVWDI</sequence>
<keyword evidence="3 8" id="KW-0812">Transmembrane</keyword>
<name>A0A449AV97_9BACT</name>
<dbReference type="Pfam" id="PF00005">
    <property type="entry name" value="ABC_tran"/>
    <property type="match status" value="1"/>
</dbReference>
<dbReference type="InterPro" id="IPR027417">
    <property type="entry name" value="P-loop_NTPase"/>
</dbReference>
<reference evidence="11 12" key="1">
    <citation type="submission" date="2019-01" db="EMBL/GenBank/DDBJ databases">
        <authorList>
            <consortium name="Pathogen Informatics"/>
        </authorList>
    </citation>
    <scope>NUCLEOTIDE SEQUENCE [LARGE SCALE GENOMIC DNA]</scope>
    <source>
        <strain evidence="11 12">NCTC10194</strain>
    </source>
</reference>
<dbReference type="Gene3D" id="3.90.70.10">
    <property type="entry name" value="Cysteine proteinases"/>
    <property type="match status" value="1"/>
</dbReference>
<keyword evidence="11" id="KW-0547">Nucleotide-binding</keyword>
<dbReference type="PANTHER" id="PTHR43394:SF1">
    <property type="entry name" value="ATP-BINDING CASSETTE SUB-FAMILY B MEMBER 10, MITOCHONDRIAL"/>
    <property type="match status" value="1"/>
</dbReference>
<dbReference type="GO" id="GO:0005886">
    <property type="term" value="C:plasma membrane"/>
    <property type="evidence" value="ECO:0007669"/>
    <property type="project" value="UniProtKB-SubCell"/>
</dbReference>
<evidence type="ECO:0000256" key="8">
    <source>
        <dbReference type="SAM" id="Phobius"/>
    </source>
</evidence>
<evidence type="ECO:0000256" key="5">
    <source>
        <dbReference type="ARBA" id="ARBA00022807"/>
    </source>
</evidence>
<evidence type="ECO:0000256" key="7">
    <source>
        <dbReference type="ARBA" id="ARBA00023136"/>
    </source>
</evidence>
<dbReference type="SUPFAM" id="SSF52540">
    <property type="entry name" value="P-loop containing nucleoside triphosphate hydrolases"/>
    <property type="match status" value="1"/>
</dbReference>
<dbReference type="Proteomes" id="UP000290815">
    <property type="component" value="Chromosome"/>
</dbReference>
<feature type="domain" description="Peptidase C39" evidence="10">
    <location>
        <begin position="5"/>
        <end position="131"/>
    </location>
</feature>
<evidence type="ECO:0000313" key="11">
    <source>
        <dbReference type="EMBL" id="VEU70416.1"/>
    </source>
</evidence>
<evidence type="ECO:0000259" key="10">
    <source>
        <dbReference type="PROSITE" id="PS50990"/>
    </source>
</evidence>
<keyword evidence="6 8" id="KW-1133">Transmembrane helix</keyword>
<keyword evidence="11" id="KW-0067">ATP-binding</keyword>
<dbReference type="InterPro" id="IPR011527">
    <property type="entry name" value="ABC1_TM_dom"/>
</dbReference>
<dbReference type="Pfam" id="PF03412">
    <property type="entry name" value="Peptidase_C39"/>
    <property type="match status" value="1"/>
</dbReference>
<feature type="transmembrane region" description="Helical" evidence="8">
    <location>
        <begin position="393"/>
        <end position="411"/>
    </location>
</feature>